<name>A0A454CQX3_VIBHA</name>
<proteinExistence type="predicted"/>
<evidence type="ECO:0000313" key="2">
    <source>
        <dbReference type="Proteomes" id="UP000008367"/>
    </source>
</evidence>
<sequence length="40" mass="4640">MWANHKFEYDSIANQLSNKVTEFKLPIMQSVKASNMGYFA</sequence>
<dbReference type="AlphaFoldDB" id="A0A454CQX3"/>
<reference evidence="1 2" key="1">
    <citation type="submission" date="2012-10" db="EMBL/GenBank/DDBJ databases">
        <title>Genome sequence of Vibrio Cholerae HENC-02.</title>
        <authorList>
            <person name="Eppinger M."/>
            <person name="Hasan N.A."/>
            <person name="Sengamalay N."/>
            <person name="Hine E."/>
            <person name="Su Q."/>
            <person name="Daugherty S.C."/>
            <person name="Young S."/>
            <person name="Sadzewicz L."/>
            <person name="Tallon L."/>
            <person name="Cebula T.A."/>
            <person name="Ravel J."/>
            <person name="Colwell R.R."/>
        </authorList>
    </citation>
    <scope>NUCLEOTIDE SEQUENCE [LARGE SCALE GENOMIC DNA]</scope>
    <source>
        <strain evidence="1 2">HENC-02</strain>
    </source>
</reference>
<dbReference type="Proteomes" id="UP000008367">
    <property type="component" value="Unassembled WGS sequence"/>
</dbReference>
<gene>
    <name evidence="1" type="ORF">VCHENC02_5357</name>
</gene>
<accession>A0A454CQX3</accession>
<dbReference type="RefSeq" id="WP_009703098.1">
    <property type="nucleotide sequence ID" value="NZ_JATABL010000044.1"/>
</dbReference>
<comment type="caution">
    <text evidence="1">The sequence shown here is derived from an EMBL/GenBank/DDBJ whole genome shotgun (WGS) entry which is preliminary data.</text>
</comment>
<protein>
    <submittedName>
        <fullName evidence="1">Uncharacterized protein</fullName>
    </submittedName>
</protein>
<dbReference type="EMBL" id="AJSR01002389">
    <property type="protein sequence ID" value="EKM28778.1"/>
    <property type="molecule type" value="Genomic_DNA"/>
</dbReference>
<organism evidence="1 2">
    <name type="scientific">Vibrio harveyi</name>
    <name type="common">Beneckea harveyi</name>
    <dbReference type="NCBI Taxonomy" id="669"/>
    <lineage>
        <taxon>Bacteria</taxon>
        <taxon>Pseudomonadati</taxon>
        <taxon>Pseudomonadota</taxon>
        <taxon>Gammaproteobacteria</taxon>
        <taxon>Vibrionales</taxon>
        <taxon>Vibrionaceae</taxon>
        <taxon>Vibrio</taxon>
    </lineage>
</organism>
<evidence type="ECO:0000313" key="1">
    <source>
        <dbReference type="EMBL" id="EKM28778.1"/>
    </source>
</evidence>